<dbReference type="EMBL" id="LKHP01000011">
    <property type="protein sequence ID" value="KRQ86335.1"/>
    <property type="molecule type" value="Genomic_DNA"/>
</dbReference>
<dbReference type="SMART" id="SM00933">
    <property type="entry name" value="NurA"/>
    <property type="match status" value="1"/>
</dbReference>
<gene>
    <name evidence="2" type="ORF">ABG79_01847</name>
</gene>
<sequence length="312" mass="36064">MEFEALKQKLNILNEKLKNEYEFFKNNKIDEILDKVSRRFVFKRLSADEISNIATDGIIGVDGSINNYGGIYPHYISIVQALAKSTLNESKLIQDVYAPLFEEEDGQLQDEQRRRARMSKLELDAAMHAIENFKSNIILMDGSLMHYGIDCPLEWQKLKDAALRNNKIIIGVTEEVKTKDIGNIIKEEIKYSNVVYDREVLFGILQEGEALELNEKVKTEKKQKGIRTIFARLSSDPQVIGLDFLEEQFDEGFKLCNLLYTLTPREGRGIPLWLDLVDREVKVTDEMVKTLIESTIDRGIRERIFNPKRSKR</sequence>
<dbReference type="InterPro" id="IPR018977">
    <property type="entry name" value="NurA_domain"/>
</dbReference>
<proteinExistence type="predicted"/>
<evidence type="ECO:0000313" key="2">
    <source>
        <dbReference type="EMBL" id="KRQ86335.1"/>
    </source>
</evidence>
<keyword evidence="3" id="KW-1185">Reference proteome</keyword>
<dbReference type="AlphaFoldDB" id="A0A0R3K210"/>
<protein>
    <submittedName>
        <fullName evidence="2">NurA domain protein</fullName>
    </submittedName>
</protein>
<reference evidence="2 3" key="1">
    <citation type="submission" date="2015-09" db="EMBL/GenBank/DDBJ databases">
        <title>Draft genome sequence of a Caloramator mitchellensis, a moderate thermophile from the Great Artesian Basin of Australia.</title>
        <authorList>
            <person name="Patel B.K."/>
        </authorList>
    </citation>
    <scope>NUCLEOTIDE SEQUENCE [LARGE SCALE GENOMIC DNA]</scope>
    <source>
        <strain evidence="2 3">VF08</strain>
    </source>
</reference>
<dbReference type="RefSeq" id="WP_057979171.1">
    <property type="nucleotide sequence ID" value="NZ_LKHP01000011.1"/>
</dbReference>
<evidence type="ECO:0000313" key="3">
    <source>
        <dbReference type="Proteomes" id="UP000052015"/>
    </source>
</evidence>
<accession>A0A0R3K210</accession>
<feature type="domain" description="NurA" evidence="1">
    <location>
        <begin position="56"/>
        <end position="283"/>
    </location>
</feature>
<dbReference type="STRING" id="908809.ABG79_01847"/>
<comment type="caution">
    <text evidence="2">The sequence shown here is derived from an EMBL/GenBank/DDBJ whole genome shotgun (WGS) entry which is preliminary data.</text>
</comment>
<name>A0A0R3K210_CALMK</name>
<dbReference type="Proteomes" id="UP000052015">
    <property type="component" value="Unassembled WGS sequence"/>
</dbReference>
<organism evidence="2 3">
    <name type="scientific">Caloramator mitchellensis</name>
    <dbReference type="NCBI Taxonomy" id="908809"/>
    <lineage>
        <taxon>Bacteria</taxon>
        <taxon>Bacillati</taxon>
        <taxon>Bacillota</taxon>
        <taxon>Clostridia</taxon>
        <taxon>Eubacteriales</taxon>
        <taxon>Clostridiaceae</taxon>
        <taxon>Caloramator</taxon>
    </lineage>
</organism>
<dbReference type="Pfam" id="PF09376">
    <property type="entry name" value="NurA"/>
    <property type="match status" value="1"/>
</dbReference>
<evidence type="ECO:0000259" key="1">
    <source>
        <dbReference type="SMART" id="SM00933"/>
    </source>
</evidence>
<dbReference type="OrthoDB" id="2986419at2"/>
<dbReference type="PATRIC" id="fig|908809.3.peg.1846"/>